<accession>A0A3T1DEE0</accession>
<evidence type="ECO:0000256" key="2">
    <source>
        <dbReference type="ARBA" id="ARBA00022801"/>
    </source>
</evidence>
<dbReference type="AlphaFoldDB" id="A0A3T1DEE0"/>
<evidence type="ECO:0000259" key="3">
    <source>
        <dbReference type="Pfam" id="PF00728"/>
    </source>
</evidence>
<dbReference type="GO" id="GO:0004563">
    <property type="term" value="F:beta-N-acetylhexosaminidase activity"/>
    <property type="evidence" value="ECO:0007669"/>
    <property type="project" value="UniProtKB-ARBA"/>
</dbReference>
<feature type="domain" description="Glycoside Hydrolase 20C C-terminal" evidence="4">
    <location>
        <begin position="422"/>
        <end position="608"/>
    </location>
</feature>
<sequence>MNLHFIMDDADLKSGIEIFAEQFHFSVSEDGIPVQVLQNNDNKIVVSKSGNTACIQYTYKHQFFRALGLLLENMRYEQEFHITETPQFQTNGPMIDVSQGNAVLRVETLQRLITQMAAMGLNMLMLYTEDSYTIKEQPYFGYMRGKYSQDEIRQCDDYAHQFGIELIPCIQTLSHLRDVLKWNSFSGIKEDGETLLVGEEKTYEFIEQMIIAATSPVRSKRIHIGMDEAMRLGLGNYLTHNGLRSKSEIMNEHLARVLQITEKIGLKPMIWSDMYFRSSGDQLDNYEANNSPSDAVIEAMPKNIQYVFWDYYHYDEQFYLDFIRKHKQFGSTPIFAGGIWNWKGFCLNYGATFASTNAAMAACKKEGVKEVIATLWGDDGTECHIYSSLLGLQLFAEHGYADDFDEEKLKRRFQFCTGGNYEDFMDIRLVDEIPGTSEGNHEVVNPSRYLLWQQVLMGLFDRNIERLPIADHYAKMAIQYDQAMQRNGEWTPVFEILQKLCHVLAVKSEIGLRITRAYKGGDIALLNHFAKVELTDLIGRVEDLRECHLSQWLQLYKPFGWEVIDFRYGGLLASIRTAIRRLSDYAGGTIERLEELDEDRLLYQGQEGLVDCYWYKGMPSASRVIQSID</sequence>
<dbReference type="CDD" id="cd06565">
    <property type="entry name" value="GH20_GcnA-like"/>
    <property type="match status" value="1"/>
</dbReference>
<dbReference type="EMBL" id="AP019400">
    <property type="protein sequence ID" value="BBI36526.1"/>
    <property type="molecule type" value="Genomic_DNA"/>
</dbReference>
<dbReference type="InterPro" id="IPR038901">
    <property type="entry name" value="HEXDC-like"/>
</dbReference>
<dbReference type="Proteomes" id="UP000289856">
    <property type="component" value="Chromosome"/>
</dbReference>
<evidence type="ECO:0000259" key="4">
    <source>
        <dbReference type="Pfam" id="PF18088"/>
    </source>
</evidence>
<gene>
    <name evidence="5" type="ORF">KCTCHS21_59250</name>
</gene>
<organism evidence="5 6">
    <name type="scientific">Cohnella abietis</name>
    <dbReference type="NCBI Taxonomy" id="2507935"/>
    <lineage>
        <taxon>Bacteria</taxon>
        <taxon>Bacillati</taxon>
        <taxon>Bacillota</taxon>
        <taxon>Bacilli</taxon>
        <taxon>Bacillales</taxon>
        <taxon>Paenibacillaceae</taxon>
        <taxon>Cohnella</taxon>
    </lineage>
</organism>
<dbReference type="InterPro" id="IPR041063">
    <property type="entry name" value="Glyco_H_20C_C"/>
</dbReference>
<comment type="similarity">
    <text evidence="1">Belongs to the glycosyl hydrolase 20 family.</text>
</comment>
<dbReference type="PANTHER" id="PTHR21040">
    <property type="entry name" value="BCDNA.GH04120"/>
    <property type="match status" value="1"/>
</dbReference>
<keyword evidence="2" id="KW-0378">Hydrolase</keyword>
<dbReference type="PANTHER" id="PTHR21040:SF8">
    <property type="entry name" value="BCDNA.GH04120"/>
    <property type="match status" value="1"/>
</dbReference>
<name>A0A3T1DEE0_9BACL</name>
<dbReference type="Pfam" id="PF18088">
    <property type="entry name" value="Glyco_H_20C_C"/>
    <property type="match status" value="1"/>
</dbReference>
<reference evidence="5 6" key="1">
    <citation type="submission" date="2019-01" db="EMBL/GenBank/DDBJ databases">
        <title>Complete genome sequence of Cohnella hallensis HS21 isolated from Korean fir (Abies koreana) rhizospheric soil.</title>
        <authorList>
            <person name="Jiang L."/>
            <person name="Kang S.W."/>
            <person name="Kim S."/>
            <person name="Jung J."/>
            <person name="Kim C.Y."/>
            <person name="Kim D.H."/>
            <person name="Kim S.W."/>
            <person name="Lee J."/>
        </authorList>
    </citation>
    <scope>NUCLEOTIDE SEQUENCE [LARGE SCALE GENOMIC DNA]</scope>
    <source>
        <strain evidence="5 6">HS21</strain>
    </source>
</reference>
<evidence type="ECO:0000256" key="1">
    <source>
        <dbReference type="ARBA" id="ARBA00006285"/>
    </source>
</evidence>
<evidence type="ECO:0000313" key="5">
    <source>
        <dbReference type="EMBL" id="BBI36526.1"/>
    </source>
</evidence>
<protein>
    <submittedName>
        <fullName evidence="5">N-acetyl-beta-D-glucosaminidase</fullName>
    </submittedName>
</protein>
<dbReference type="KEGG" id="cohn:KCTCHS21_59250"/>
<dbReference type="GO" id="GO:0005975">
    <property type="term" value="P:carbohydrate metabolic process"/>
    <property type="evidence" value="ECO:0007669"/>
    <property type="project" value="InterPro"/>
</dbReference>
<dbReference type="Pfam" id="PF00728">
    <property type="entry name" value="Glyco_hydro_20"/>
    <property type="match status" value="1"/>
</dbReference>
<dbReference type="InterPro" id="IPR015883">
    <property type="entry name" value="Glyco_hydro_20_cat"/>
</dbReference>
<dbReference type="Gene3D" id="3.20.20.80">
    <property type="entry name" value="Glycosidases"/>
    <property type="match status" value="1"/>
</dbReference>
<dbReference type="Gene3D" id="1.20.120.670">
    <property type="entry name" value="N-acetyl-b-d-glucoasminidase"/>
    <property type="match status" value="1"/>
</dbReference>
<dbReference type="RefSeq" id="WP_162309404.1">
    <property type="nucleotide sequence ID" value="NZ_AP019400.1"/>
</dbReference>
<feature type="domain" description="Glycoside hydrolase family 20 catalytic" evidence="3">
    <location>
        <begin position="92"/>
        <end position="328"/>
    </location>
</feature>
<evidence type="ECO:0000313" key="6">
    <source>
        <dbReference type="Proteomes" id="UP000289856"/>
    </source>
</evidence>
<dbReference type="SUPFAM" id="SSF51445">
    <property type="entry name" value="(Trans)glycosidases"/>
    <property type="match status" value="1"/>
</dbReference>
<keyword evidence="6" id="KW-1185">Reference proteome</keyword>
<dbReference type="InterPro" id="IPR017853">
    <property type="entry name" value="GH"/>
</dbReference>
<proteinExistence type="inferred from homology"/>